<keyword evidence="3" id="KW-0809">Transit peptide</keyword>
<dbReference type="SMART" id="SM00733">
    <property type="entry name" value="Mterf"/>
    <property type="match status" value="7"/>
</dbReference>
<dbReference type="Pfam" id="PF02536">
    <property type="entry name" value="mTERF"/>
    <property type="match status" value="1"/>
</dbReference>
<protein>
    <submittedName>
        <fullName evidence="4">Uncharacterized protein</fullName>
    </submittedName>
</protein>
<reference evidence="6" key="1">
    <citation type="journal article" date="2017" name="Plant J.">
        <title>The pomegranate (Punica granatum L.) genome and the genomics of punicalagin biosynthesis.</title>
        <authorList>
            <person name="Qin G."/>
            <person name="Xu C."/>
            <person name="Ming R."/>
            <person name="Tang H."/>
            <person name="Guyot R."/>
            <person name="Kramer E.M."/>
            <person name="Hu Y."/>
            <person name="Yi X."/>
            <person name="Qi Y."/>
            <person name="Xu X."/>
            <person name="Gao Z."/>
            <person name="Pan H."/>
            <person name="Jian J."/>
            <person name="Tian Y."/>
            <person name="Yue Z."/>
            <person name="Xu Y."/>
        </authorList>
    </citation>
    <scope>NUCLEOTIDE SEQUENCE [LARGE SCALE GENOMIC DNA]</scope>
    <source>
        <strain evidence="6">cv. Dabenzi</strain>
    </source>
</reference>
<keyword evidence="2" id="KW-0805">Transcription regulation</keyword>
<dbReference type="Proteomes" id="UP000197138">
    <property type="component" value="Unassembled WGS sequence"/>
</dbReference>
<keyword evidence="7" id="KW-1185">Reference proteome</keyword>
<dbReference type="STRING" id="22663.A0A218WP55"/>
<evidence type="ECO:0000313" key="6">
    <source>
        <dbReference type="Proteomes" id="UP000197138"/>
    </source>
</evidence>
<accession>A0A218WP55</accession>
<reference evidence="5 7" key="3">
    <citation type="submission" date="2017-11" db="EMBL/GenBank/DDBJ databases">
        <title>De-novo sequencing of pomegranate (Punica granatum L.) genome.</title>
        <authorList>
            <person name="Akparov Z."/>
            <person name="Amiraslanov A."/>
            <person name="Hajiyeva S."/>
            <person name="Abbasov M."/>
            <person name="Kaur K."/>
            <person name="Hamwieh A."/>
            <person name="Solovyev V."/>
            <person name="Salamov A."/>
            <person name="Braich B."/>
            <person name="Kosarev P."/>
            <person name="Mahmoud A."/>
            <person name="Hajiyev E."/>
            <person name="Babayeva S."/>
            <person name="Izzatullayeva V."/>
            <person name="Mammadov A."/>
            <person name="Mammadov A."/>
            <person name="Sharifova S."/>
            <person name="Ojaghi J."/>
            <person name="Eynullazada K."/>
            <person name="Bayramov B."/>
            <person name="Abdulazimova A."/>
            <person name="Shahmuradov I."/>
        </authorList>
    </citation>
    <scope>NUCLEOTIDE SEQUENCE [LARGE SCALE GENOMIC DNA]</scope>
    <source>
        <strain evidence="5">AG2017</strain>
        <strain evidence="7">cv. AG2017</strain>
        <tissue evidence="5">Leaf</tissue>
    </source>
</reference>
<name>A0A218WP55_PUNGR</name>
<dbReference type="PANTHER" id="PTHR13068:SF9">
    <property type="entry name" value="TRANSCRIPTION TERMINATION FACTOR MTERF5, CHLOROPLASTIC"/>
    <property type="match status" value="1"/>
</dbReference>
<evidence type="ECO:0000313" key="4">
    <source>
        <dbReference type="EMBL" id="OWM74011.1"/>
    </source>
</evidence>
<dbReference type="GO" id="GO:0003676">
    <property type="term" value="F:nucleic acid binding"/>
    <property type="evidence" value="ECO:0007669"/>
    <property type="project" value="InterPro"/>
</dbReference>
<evidence type="ECO:0000313" key="5">
    <source>
        <dbReference type="EMBL" id="PKI59258.1"/>
    </source>
</evidence>
<dbReference type="AlphaFoldDB" id="A0A218WP55"/>
<evidence type="ECO:0000256" key="3">
    <source>
        <dbReference type="ARBA" id="ARBA00022946"/>
    </source>
</evidence>
<organism evidence="4 6">
    <name type="scientific">Punica granatum</name>
    <name type="common">Pomegranate</name>
    <dbReference type="NCBI Taxonomy" id="22663"/>
    <lineage>
        <taxon>Eukaryota</taxon>
        <taxon>Viridiplantae</taxon>
        <taxon>Streptophyta</taxon>
        <taxon>Embryophyta</taxon>
        <taxon>Tracheophyta</taxon>
        <taxon>Spermatophyta</taxon>
        <taxon>Magnoliopsida</taxon>
        <taxon>eudicotyledons</taxon>
        <taxon>Gunneridae</taxon>
        <taxon>Pentapetalae</taxon>
        <taxon>rosids</taxon>
        <taxon>malvids</taxon>
        <taxon>Myrtales</taxon>
        <taxon>Lythraceae</taxon>
        <taxon>Punica</taxon>
    </lineage>
</organism>
<dbReference type="GeneID" id="116215028"/>
<dbReference type="EMBL" id="MTKT01003937">
    <property type="protein sequence ID" value="OWM74011.1"/>
    <property type="molecule type" value="Genomic_DNA"/>
</dbReference>
<comment type="caution">
    <text evidence="4">The sequence shown here is derived from an EMBL/GenBank/DDBJ whole genome shotgun (WGS) entry which is preliminary data.</text>
</comment>
<sequence>MRAFCAVRSSELSLLRSAFNSRIQNAFLFDSKHEVSIWLCFKRSQLLLPAKSFSCRAKYAADSGVDGSLSLRVVSPTLLAAEKEEAKAVLTLFLKKQGLSNTVAARTINKSDLFIEHLVSRLHAIHKSRYLVGRELTTLEIREALSPYLESLLKEHGNILVDVVEKFPDPPVRKNPVPPAPVSPTELTPLNCKKQKAVSLVSKAGPTGKLRPNVIYLMEEVGMNLDQIKGITRRFPAFVYYSVEGKIKPVVEFLLDLGVPKSDIPVILNKRPQLCGISLSDNLIPAMTYLEKLGVDKKKWAKVIYRFPALLTYSRSKIMATIDFLYEMGLSPESVGKILTRCPNIISYNVEDKLRPTANYFRMMGVDVSVLLHRSPQTFGLSIEANLKPVTEFFLEKGYSIEEVKTMVSRYGVLYTFSLTENLVPKWEFFLMMEDYPKSELVKFPQYFGYSLEERIKPRYKHVKELGISLLLNQLLSLSGEDFEKLLRRKLERTSLPDEVGTLECNDHEDDSHADLNP</sequence>
<dbReference type="OrthoDB" id="637682at2759"/>
<evidence type="ECO:0000256" key="2">
    <source>
        <dbReference type="ARBA" id="ARBA00022472"/>
    </source>
</evidence>
<dbReference type="GO" id="GO:0006353">
    <property type="term" value="P:DNA-templated transcription termination"/>
    <property type="evidence" value="ECO:0007669"/>
    <property type="project" value="UniProtKB-KW"/>
</dbReference>
<evidence type="ECO:0000256" key="1">
    <source>
        <dbReference type="ARBA" id="ARBA00007692"/>
    </source>
</evidence>
<proteinExistence type="inferred from homology"/>
<dbReference type="InterPro" id="IPR038538">
    <property type="entry name" value="MTERF_sf"/>
</dbReference>
<dbReference type="EMBL" id="PGOL01001311">
    <property type="protein sequence ID" value="PKI59258.1"/>
    <property type="molecule type" value="Genomic_DNA"/>
</dbReference>
<evidence type="ECO:0000313" key="7">
    <source>
        <dbReference type="Proteomes" id="UP000233551"/>
    </source>
</evidence>
<reference evidence="4" key="2">
    <citation type="submission" date="2017-06" db="EMBL/GenBank/DDBJ databases">
        <title>The pomegranate genome and the genomics of punicalagin biosynthesis.</title>
        <authorList>
            <person name="Xu C."/>
        </authorList>
    </citation>
    <scope>NUCLEOTIDE SEQUENCE [LARGE SCALE GENOMIC DNA]</scope>
    <source>
        <tissue evidence="4">Fresh leaf</tissue>
    </source>
</reference>
<dbReference type="Proteomes" id="UP000233551">
    <property type="component" value="Unassembled WGS sequence"/>
</dbReference>
<keyword evidence="2" id="KW-0804">Transcription</keyword>
<dbReference type="InterPro" id="IPR003690">
    <property type="entry name" value="MTERF"/>
</dbReference>
<comment type="similarity">
    <text evidence="1">Belongs to the mTERF family.</text>
</comment>
<dbReference type="Gene3D" id="1.25.70.10">
    <property type="entry name" value="Transcription termination factor 3, mitochondrial"/>
    <property type="match status" value="1"/>
</dbReference>
<keyword evidence="2" id="KW-0806">Transcription termination</keyword>
<gene>
    <name evidence="4" type="ORF">CDL15_Pgr022282</name>
    <name evidence="5" type="ORF">CRG98_020338</name>
</gene>
<dbReference type="PANTHER" id="PTHR13068">
    <property type="entry name" value="CGI-12 PROTEIN-RELATED"/>
    <property type="match status" value="1"/>
</dbReference>